<dbReference type="PANTHER" id="PTHR43031">
    <property type="entry name" value="FAD-DEPENDENT OXIDOREDUCTASE"/>
    <property type="match status" value="1"/>
</dbReference>
<dbReference type="GO" id="GO:0004792">
    <property type="term" value="F:thiosulfate-cyanide sulfurtransferase activity"/>
    <property type="evidence" value="ECO:0007669"/>
    <property type="project" value="UniProtKB-EC"/>
</dbReference>
<dbReference type="InterPro" id="IPR050229">
    <property type="entry name" value="GlpE_sulfurtransferase"/>
</dbReference>
<dbReference type="EMBL" id="LN885086">
    <property type="protein sequence ID" value="CUQ66380.1"/>
    <property type="molecule type" value="Genomic_DNA"/>
</dbReference>
<dbReference type="EC" id="2.8.1.1" evidence="2"/>
<dbReference type="KEGG" id="nio:NITINOP_1405"/>
<dbReference type="PANTHER" id="PTHR43031:SF17">
    <property type="entry name" value="SULFURTRANSFERASE YTWF-RELATED"/>
    <property type="match status" value="1"/>
</dbReference>
<dbReference type="Pfam" id="PF00581">
    <property type="entry name" value="Rhodanese"/>
    <property type="match status" value="1"/>
</dbReference>
<dbReference type="OrthoDB" id="9800872at2"/>
<feature type="domain" description="Rhodanese" evidence="1">
    <location>
        <begin position="16"/>
        <end position="104"/>
    </location>
</feature>
<dbReference type="SUPFAM" id="SSF52821">
    <property type="entry name" value="Rhodanese/Cell cycle control phosphatase"/>
    <property type="match status" value="1"/>
</dbReference>
<dbReference type="InterPro" id="IPR036873">
    <property type="entry name" value="Rhodanese-like_dom_sf"/>
</dbReference>
<organism evidence="2 3">
    <name type="scientific">Candidatus Nitrospira inopinata</name>
    <dbReference type="NCBI Taxonomy" id="1715989"/>
    <lineage>
        <taxon>Bacteria</taxon>
        <taxon>Pseudomonadati</taxon>
        <taxon>Nitrospirota</taxon>
        <taxon>Nitrospiria</taxon>
        <taxon>Nitrospirales</taxon>
        <taxon>Nitrospiraceae</taxon>
        <taxon>Nitrospira</taxon>
    </lineage>
</organism>
<dbReference type="SMART" id="SM00450">
    <property type="entry name" value="RHOD"/>
    <property type="match status" value="1"/>
</dbReference>
<gene>
    <name evidence="2" type="ORF">NITINOP_1405</name>
</gene>
<name>A0A0S4KPM3_9BACT</name>
<dbReference type="PROSITE" id="PS50206">
    <property type="entry name" value="RHODANESE_3"/>
    <property type="match status" value="1"/>
</dbReference>
<keyword evidence="2" id="KW-0808">Transferase</keyword>
<dbReference type="InterPro" id="IPR001763">
    <property type="entry name" value="Rhodanese-like_dom"/>
</dbReference>
<dbReference type="Proteomes" id="UP000066284">
    <property type="component" value="Chromosome 1"/>
</dbReference>
<evidence type="ECO:0000313" key="2">
    <source>
        <dbReference type="EMBL" id="CUQ66380.1"/>
    </source>
</evidence>
<dbReference type="Gene3D" id="3.40.250.10">
    <property type="entry name" value="Rhodanese-like domain"/>
    <property type="match status" value="1"/>
</dbReference>
<dbReference type="RefSeq" id="WP_062484389.1">
    <property type="nucleotide sequence ID" value="NZ_LN885086.1"/>
</dbReference>
<proteinExistence type="predicted"/>
<sequence length="106" mass="11873">MSFIITPKELKTRLDRGDKLVLLDVREPWEHAIAKLDNSVLIPLGTLPHSLEKLDKNAEIIAYCHHGMRSGDATAFLLQQGFSNVKNLIGGIDAWSLQIDHGVPRY</sequence>
<accession>A0A0S4KPM3</accession>
<dbReference type="AlphaFoldDB" id="A0A0S4KPM3"/>
<reference evidence="3" key="1">
    <citation type="submission" date="2015-09" db="EMBL/GenBank/DDBJ databases">
        <authorList>
            <person name="Daims H."/>
        </authorList>
    </citation>
    <scope>NUCLEOTIDE SEQUENCE [LARGE SCALE GENOMIC DNA]</scope>
</reference>
<protein>
    <submittedName>
        <fullName evidence="2">Putative Thiosulfate sulfurtransferase GlpE</fullName>
        <ecNumber evidence="2">2.8.1.1</ecNumber>
    </submittedName>
</protein>
<evidence type="ECO:0000313" key="3">
    <source>
        <dbReference type="Proteomes" id="UP000066284"/>
    </source>
</evidence>
<dbReference type="STRING" id="1715989.NITINOP_1405"/>
<keyword evidence="3" id="KW-1185">Reference proteome</keyword>
<evidence type="ECO:0000259" key="1">
    <source>
        <dbReference type="PROSITE" id="PS50206"/>
    </source>
</evidence>